<dbReference type="InParanoid" id="A0E256"/>
<dbReference type="GeneID" id="5042555"/>
<dbReference type="Proteomes" id="UP000000600">
    <property type="component" value="Unassembled WGS sequence"/>
</dbReference>
<gene>
    <name evidence="2" type="ORF">GSPATT00022545001</name>
</gene>
<protein>
    <recommendedName>
        <fullName evidence="1">Peptidase S9 prolyl oligopeptidase catalytic domain-containing protein</fullName>
    </recommendedName>
</protein>
<dbReference type="STRING" id="5888.A0E256"/>
<evidence type="ECO:0000313" key="2">
    <source>
        <dbReference type="EMBL" id="CAK89373.1"/>
    </source>
</evidence>
<reference evidence="2 3" key="1">
    <citation type="journal article" date="2006" name="Nature">
        <title>Global trends of whole-genome duplications revealed by the ciliate Paramecium tetraurelia.</title>
        <authorList>
            <consortium name="Genoscope"/>
            <person name="Aury J.-M."/>
            <person name="Jaillon O."/>
            <person name="Duret L."/>
            <person name="Noel B."/>
            <person name="Jubin C."/>
            <person name="Porcel B.M."/>
            <person name="Segurens B."/>
            <person name="Daubin V."/>
            <person name="Anthouard V."/>
            <person name="Aiach N."/>
            <person name="Arnaiz O."/>
            <person name="Billaut A."/>
            <person name="Beisson J."/>
            <person name="Blanc I."/>
            <person name="Bouhouche K."/>
            <person name="Camara F."/>
            <person name="Duharcourt S."/>
            <person name="Guigo R."/>
            <person name="Gogendeau D."/>
            <person name="Katinka M."/>
            <person name="Keller A.-M."/>
            <person name="Kissmehl R."/>
            <person name="Klotz C."/>
            <person name="Koll F."/>
            <person name="Le Moue A."/>
            <person name="Lepere C."/>
            <person name="Malinsky S."/>
            <person name="Nowacki M."/>
            <person name="Nowak J.K."/>
            <person name="Plattner H."/>
            <person name="Poulain J."/>
            <person name="Ruiz F."/>
            <person name="Serrano V."/>
            <person name="Zagulski M."/>
            <person name="Dessen P."/>
            <person name="Betermier M."/>
            <person name="Weissenbach J."/>
            <person name="Scarpelli C."/>
            <person name="Schachter V."/>
            <person name="Sperling L."/>
            <person name="Meyer E."/>
            <person name="Cohen J."/>
            <person name="Wincker P."/>
        </authorList>
    </citation>
    <scope>NUCLEOTIDE SEQUENCE [LARGE SCALE GENOMIC DNA]</scope>
    <source>
        <strain evidence="2 3">Stock d4-2</strain>
    </source>
</reference>
<organism evidence="2 3">
    <name type="scientific">Paramecium tetraurelia</name>
    <dbReference type="NCBI Taxonomy" id="5888"/>
    <lineage>
        <taxon>Eukaryota</taxon>
        <taxon>Sar</taxon>
        <taxon>Alveolata</taxon>
        <taxon>Ciliophora</taxon>
        <taxon>Intramacronucleata</taxon>
        <taxon>Oligohymenophorea</taxon>
        <taxon>Peniculida</taxon>
        <taxon>Parameciidae</taxon>
        <taxon>Paramecium</taxon>
    </lineage>
</organism>
<proteinExistence type="predicted"/>
<dbReference type="GO" id="GO:0008236">
    <property type="term" value="F:serine-type peptidase activity"/>
    <property type="evidence" value="ECO:0007669"/>
    <property type="project" value="InterPro"/>
</dbReference>
<dbReference type="AlphaFoldDB" id="A0E256"/>
<dbReference type="eggNOG" id="KOG1552">
    <property type="taxonomic scope" value="Eukaryota"/>
</dbReference>
<dbReference type="HOGENOM" id="CLU_029375_5_0_1"/>
<feature type="domain" description="Peptidase S9 prolyl oligopeptidase catalytic" evidence="1">
    <location>
        <begin position="109"/>
        <end position="236"/>
    </location>
</feature>
<dbReference type="InterPro" id="IPR029058">
    <property type="entry name" value="AB_hydrolase_fold"/>
</dbReference>
<dbReference type="SUPFAM" id="SSF53474">
    <property type="entry name" value="alpha/beta-Hydrolases"/>
    <property type="match status" value="1"/>
</dbReference>
<dbReference type="Gene3D" id="3.40.50.1820">
    <property type="entry name" value="alpha/beta hydrolase"/>
    <property type="match status" value="1"/>
</dbReference>
<dbReference type="RefSeq" id="XP_001456770.1">
    <property type="nucleotide sequence ID" value="XM_001456733.1"/>
</dbReference>
<keyword evidence="3" id="KW-1185">Reference proteome</keyword>
<dbReference type="KEGG" id="ptm:GSPATT00022545001"/>
<name>A0E256_PARTE</name>
<dbReference type="Pfam" id="PF00326">
    <property type="entry name" value="Peptidase_S9"/>
    <property type="match status" value="1"/>
</dbReference>
<dbReference type="PANTHER" id="PTHR12277">
    <property type="entry name" value="ALPHA/BETA HYDROLASE DOMAIN-CONTAINING PROTEIN"/>
    <property type="match status" value="1"/>
</dbReference>
<dbReference type="OrthoDB" id="10249433at2759"/>
<dbReference type="OMA" id="EWIANLI"/>
<sequence>MFSAPNPMYSNKDYLNCIDYAKIHYGGKHVRDAPYLIMEHPFCNTDTYLIYFHAKDEDMQLKSPYFHRNYAQQFIYEIQQSCKFNAILSEYPGYGIYQNVNAHDSIVEQDALQLFDHIQDKYKLKNNQIIVFGRSIGTGPAFYINSLRQCRAVIALSSFTSIRDIIKEKTFEWVANLIPTKFDNLQRAQSAKSPMLLIHGAEDDIVNKQHTEILFANLPNKVKAQSVKRIRPDMTHNDYIFEHDIIAPIQLFFPDLSIQQRFRY</sequence>
<dbReference type="EMBL" id="CT868654">
    <property type="protein sequence ID" value="CAK89373.1"/>
    <property type="molecule type" value="Genomic_DNA"/>
</dbReference>
<dbReference type="GO" id="GO:0006508">
    <property type="term" value="P:proteolysis"/>
    <property type="evidence" value="ECO:0007669"/>
    <property type="project" value="InterPro"/>
</dbReference>
<evidence type="ECO:0000313" key="3">
    <source>
        <dbReference type="Proteomes" id="UP000000600"/>
    </source>
</evidence>
<dbReference type="InterPro" id="IPR001375">
    <property type="entry name" value="Peptidase_S9_cat"/>
</dbReference>
<accession>A0E256</accession>
<evidence type="ECO:0000259" key="1">
    <source>
        <dbReference type="Pfam" id="PF00326"/>
    </source>
</evidence>
<dbReference type="PANTHER" id="PTHR12277:SF197">
    <property type="entry name" value="CHROMOSOME UNDETERMINED SCAFFOLD_38, WHOLE GENOME SHOTGUN SEQUENCE"/>
    <property type="match status" value="1"/>
</dbReference>